<accession>A0ABT8L044</accession>
<organism evidence="7 8">
    <name type="scientific">Agaribacillus aureus</name>
    <dbReference type="NCBI Taxonomy" id="3051825"/>
    <lineage>
        <taxon>Bacteria</taxon>
        <taxon>Pseudomonadati</taxon>
        <taxon>Bacteroidota</taxon>
        <taxon>Cytophagia</taxon>
        <taxon>Cytophagales</taxon>
        <taxon>Splendidivirgaceae</taxon>
        <taxon>Agaribacillus</taxon>
    </lineage>
</organism>
<dbReference type="EMBL" id="JAUJEB010000001">
    <property type="protein sequence ID" value="MDN5211104.1"/>
    <property type="molecule type" value="Genomic_DNA"/>
</dbReference>
<evidence type="ECO:0000256" key="1">
    <source>
        <dbReference type="ARBA" id="ARBA00009986"/>
    </source>
</evidence>
<feature type="domain" description="Aldehyde dehydrogenase" evidence="6">
    <location>
        <begin position="14"/>
        <end position="443"/>
    </location>
</feature>
<name>A0ABT8L044_9BACT</name>
<protein>
    <recommendedName>
        <fullName evidence="3">Aldehyde dehydrogenase</fullName>
    </recommendedName>
</protein>
<proteinExistence type="inferred from homology"/>
<dbReference type="Gene3D" id="3.40.309.10">
    <property type="entry name" value="Aldehyde Dehydrogenase, Chain A, domain 2"/>
    <property type="match status" value="1"/>
</dbReference>
<keyword evidence="2 3" id="KW-0560">Oxidoreductase</keyword>
<sequence>METNTLDKNTPAVISSQQIKEIIEKQRAFFNTGGTKSIKFRKQKIKALKKEIKANEQAIFDALHKDFGKSNYESYITEIGLVYEEINTTLTHLSDWAEPRQVATPLTQFKGASYIHRVPYGVSLVIGPWNYPFHLAILPAIGAIIGGNTCIVKPSELTENTANILAKIITSVFDEKHVAVVQGGVETATALLAERFDHIFFTGSEYVGKIVARAAAENLTPTTLELGGKSPCIVDKDADLKVAAKRIVWGKFVNAGQTCVAPDYLLVHEQVKDKLVSQMKAVINTFYGEDPKTSGDYPRIISRKNFDRLSLFLDQGEKIIGGESNAAELYIAPTVLDNISWDDKVMQEEIFGPILPVLTFTDLEEMIHKINGRPRPLSLYYFSRNKKKQRRIVEAINFGGGCINDTLVHLGNPNLPFGGVGDSGMGAYHGKASFDTFTQQKSIMKKATWIDVPLRYPPYKGKLGMVKKIMK</sequence>
<evidence type="ECO:0000313" key="8">
    <source>
        <dbReference type="Proteomes" id="UP001172083"/>
    </source>
</evidence>
<dbReference type="InterPro" id="IPR016161">
    <property type="entry name" value="Ald_DH/histidinol_DH"/>
</dbReference>
<evidence type="ECO:0000313" key="7">
    <source>
        <dbReference type="EMBL" id="MDN5211104.1"/>
    </source>
</evidence>
<dbReference type="SUPFAM" id="SSF53720">
    <property type="entry name" value="ALDH-like"/>
    <property type="match status" value="1"/>
</dbReference>
<comment type="caution">
    <text evidence="7">The sequence shown here is derived from an EMBL/GenBank/DDBJ whole genome shotgun (WGS) entry which is preliminary data.</text>
</comment>
<evidence type="ECO:0000256" key="2">
    <source>
        <dbReference type="ARBA" id="ARBA00023002"/>
    </source>
</evidence>
<dbReference type="Gene3D" id="3.40.605.10">
    <property type="entry name" value="Aldehyde Dehydrogenase, Chain A, domain 1"/>
    <property type="match status" value="1"/>
</dbReference>
<gene>
    <name evidence="7" type="ORF">QQ020_03555</name>
</gene>
<comment type="similarity">
    <text evidence="1 3 5">Belongs to the aldehyde dehydrogenase family.</text>
</comment>
<dbReference type="InterPro" id="IPR029510">
    <property type="entry name" value="Ald_DH_CS_GLU"/>
</dbReference>
<dbReference type="PANTHER" id="PTHR43570:SF16">
    <property type="entry name" value="ALDEHYDE DEHYDROGENASE TYPE III, ISOFORM Q"/>
    <property type="match status" value="1"/>
</dbReference>
<dbReference type="InterPro" id="IPR016160">
    <property type="entry name" value="Ald_DH_CS_CYS"/>
</dbReference>
<dbReference type="Proteomes" id="UP001172083">
    <property type="component" value="Unassembled WGS sequence"/>
</dbReference>
<evidence type="ECO:0000259" key="6">
    <source>
        <dbReference type="Pfam" id="PF00171"/>
    </source>
</evidence>
<dbReference type="InterPro" id="IPR015590">
    <property type="entry name" value="Aldehyde_DH_dom"/>
</dbReference>
<dbReference type="CDD" id="cd07136">
    <property type="entry name" value="ALDH_YwdH-P39616"/>
    <property type="match status" value="1"/>
</dbReference>
<dbReference type="PROSITE" id="PS00070">
    <property type="entry name" value="ALDEHYDE_DEHYDR_CYS"/>
    <property type="match status" value="1"/>
</dbReference>
<dbReference type="InterPro" id="IPR016163">
    <property type="entry name" value="Ald_DH_C"/>
</dbReference>
<feature type="active site" evidence="4">
    <location>
        <position position="225"/>
    </location>
</feature>
<dbReference type="RefSeq" id="WP_346756440.1">
    <property type="nucleotide sequence ID" value="NZ_JAUJEB010000001.1"/>
</dbReference>
<dbReference type="PROSITE" id="PS00687">
    <property type="entry name" value="ALDEHYDE_DEHYDR_GLU"/>
    <property type="match status" value="1"/>
</dbReference>
<dbReference type="PIRSF" id="PIRSF036492">
    <property type="entry name" value="ALDH"/>
    <property type="match status" value="1"/>
</dbReference>
<dbReference type="InterPro" id="IPR012394">
    <property type="entry name" value="Aldehyde_DH_NAD(P)"/>
</dbReference>
<evidence type="ECO:0000256" key="4">
    <source>
        <dbReference type="PROSITE-ProRule" id="PRU10007"/>
    </source>
</evidence>
<evidence type="ECO:0000256" key="5">
    <source>
        <dbReference type="RuleBase" id="RU003345"/>
    </source>
</evidence>
<dbReference type="PANTHER" id="PTHR43570">
    <property type="entry name" value="ALDEHYDE DEHYDROGENASE"/>
    <property type="match status" value="1"/>
</dbReference>
<keyword evidence="8" id="KW-1185">Reference proteome</keyword>
<evidence type="ECO:0000256" key="3">
    <source>
        <dbReference type="PIRNR" id="PIRNR036492"/>
    </source>
</evidence>
<reference evidence="7" key="1">
    <citation type="submission" date="2023-06" db="EMBL/GenBank/DDBJ databases">
        <title>Genomic of Agaribacillus aureum.</title>
        <authorList>
            <person name="Wang G."/>
        </authorList>
    </citation>
    <scope>NUCLEOTIDE SEQUENCE</scope>
    <source>
        <strain evidence="7">BMA12</strain>
    </source>
</reference>
<dbReference type="Pfam" id="PF00171">
    <property type="entry name" value="Aldedh"/>
    <property type="match status" value="1"/>
</dbReference>
<dbReference type="InterPro" id="IPR016162">
    <property type="entry name" value="Ald_DH_N"/>
</dbReference>